<dbReference type="Pfam" id="PF13561">
    <property type="entry name" value="adh_short_C2"/>
    <property type="match status" value="1"/>
</dbReference>
<name>M3J5A7_CANMX</name>
<keyword evidence="4" id="KW-1185">Reference proteome</keyword>
<dbReference type="HOGENOM" id="CLU_010194_1_3_1"/>
<dbReference type="STRING" id="1245528.M3J5A7"/>
<protein>
    <recommendedName>
        <fullName evidence="5">Short chain dehydrogenase</fullName>
    </recommendedName>
</protein>
<accession>M3J5A7</accession>
<dbReference type="PANTHER" id="PTHR48107">
    <property type="entry name" value="NADPH-DEPENDENT ALDEHYDE REDUCTASE-LIKE PROTEIN, CHLOROPLASTIC-RELATED"/>
    <property type="match status" value="1"/>
</dbReference>
<dbReference type="AlphaFoldDB" id="M3J5A7"/>
<evidence type="ECO:0000256" key="1">
    <source>
        <dbReference type="ARBA" id="ARBA00006484"/>
    </source>
</evidence>
<evidence type="ECO:0000256" key="2">
    <source>
        <dbReference type="ARBA" id="ARBA00023002"/>
    </source>
</evidence>
<dbReference type="SUPFAM" id="SSF51735">
    <property type="entry name" value="NAD(P)-binding Rossmann-fold domains"/>
    <property type="match status" value="1"/>
</dbReference>
<dbReference type="Gene3D" id="3.40.50.720">
    <property type="entry name" value="NAD(P)-binding Rossmann-like Domain"/>
    <property type="match status" value="1"/>
</dbReference>
<reference evidence="3 4" key="1">
    <citation type="submission" date="2013-02" db="EMBL/GenBank/DDBJ databases">
        <title>Genome sequence of Candida maltosa Xu316, a potential industrial strain for xylitol and ethanol production.</title>
        <authorList>
            <person name="Yu J."/>
            <person name="Wang Q."/>
            <person name="Geng X."/>
            <person name="Bao W."/>
            <person name="He P."/>
            <person name="Cai J."/>
        </authorList>
    </citation>
    <scope>NUCLEOTIDE SEQUENCE [LARGE SCALE GENOMIC DNA]</scope>
    <source>
        <strain evidence="4">Xu316</strain>
    </source>
</reference>
<dbReference type="PRINTS" id="PR00081">
    <property type="entry name" value="GDHRDH"/>
</dbReference>
<dbReference type="InterPro" id="IPR036291">
    <property type="entry name" value="NAD(P)-bd_dom_sf"/>
</dbReference>
<comment type="caution">
    <text evidence="3">The sequence shown here is derived from an EMBL/GenBank/DDBJ whole genome shotgun (WGS) entry which is preliminary data.</text>
</comment>
<gene>
    <name evidence="3" type="ORF">G210_2461</name>
</gene>
<evidence type="ECO:0000313" key="4">
    <source>
        <dbReference type="Proteomes" id="UP000011777"/>
    </source>
</evidence>
<evidence type="ECO:0000313" key="3">
    <source>
        <dbReference type="EMBL" id="EMG47233.1"/>
    </source>
</evidence>
<dbReference type="EMBL" id="AOGT01001666">
    <property type="protein sequence ID" value="EMG47233.1"/>
    <property type="molecule type" value="Genomic_DNA"/>
</dbReference>
<dbReference type="Proteomes" id="UP000011777">
    <property type="component" value="Unassembled WGS sequence"/>
</dbReference>
<organism evidence="3 4">
    <name type="scientific">Candida maltosa (strain Xu316)</name>
    <name type="common">Yeast</name>
    <dbReference type="NCBI Taxonomy" id="1245528"/>
    <lineage>
        <taxon>Eukaryota</taxon>
        <taxon>Fungi</taxon>
        <taxon>Dikarya</taxon>
        <taxon>Ascomycota</taxon>
        <taxon>Saccharomycotina</taxon>
        <taxon>Pichiomycetes</taxon>
        <taxon>Debaryomycetaceae</taxon>
        <taxon>Candida/Lodderomyces clade</taxon>
        <taxon>Candida</taxon>
    </lineage>
</organism>
<proteinExistence type="inferred from homology"/>
<dbReference type="OrthoDB" id="47007at2759"/>
<comment type="similarity">
    <text evidence="1">Belongs to the short-chain dehydrogenases/reductases (SDR) family.</text>
</comment>
<sequence>MSLLAGKTSIVTGGTKNLGATSAKELAKAGSNLFLHYRSDPETADKFKAELLKEFPGIRVETYQAKLDRAEDLTKLFEAAKKAFPEGIDIAVNFVGKVVKKPITEVTEAEFDAMDIANNKSAFFFIKEAGLNLKDNGRIVSIVTSLLPAYTEYYGLYQGTKGAVEYYTKAASKELHSRGITVNNVGPGPASSSFLFNSETKESIEFFKTVGLHNRLTLDTDIAPIVRFLVTEGGWITGQTIYASGGFTAR</sequence>
<dbReference type="InterPro" id="IPR002347">
    <property type="entry name" value="SDR_fam"/>
</dbReference>
<dbReference type="eggNOG" id="KOG0725">
    <property type="taxonomic scope" value="Eukaryota"/>
</dbReference>
<dbReference type="GO" id="GO:0016614">
    <property type="term" value="F:oxidoreductase activity, acting on CH-OH group of donors"/>
    <property type="evidence" value="ECO:0007669"/>
    <property type="project" value="UniProtKB-ARBA"/>
</dbReference>
<evidence type="ECO:0008006" key="5">
    <source>
        <dbReference type="Google" id="ProtNLM"/>
    </source>
</evidence>
<keyword evidence="2" id="KW-0560">Oxidoreductase</keyword>
<dbReference type="PANTHER" id="PTHR48107:SF7">
    <property type="entry name" value="RE15974P"/>
    <property type="match status" value="1"/>
</dbReference>
<dbReference type="OMA" id="AKAAYFF"/>